<dbReference type="AlphaFoldDB" id="A0A417Y6R8"/>
<accession>A0A417Y6R8</accession>
<dbReference type="EMBL" id="QXGH01000010">
    <property type="protein sequence ID" value="RHW28184.1"/>
    <property type="molecule type" value="Genomic_DNA"/>
</dbReference>
<name>A0A417Y6R8_9ACTN</name>
<keyword evidence="2" id="KW-1185">Reference proteome</keyword>
<evidence type="ECO:0000313" key="1">
    <source>
        <dbReference type="EMBL" id="RHW28184.1"/>
    </source>
</evidence>
<organism evidence="1 2">
    <name type="scientific">Nocardioides immobilis</name>
    <dbReference type="NCBI Taxonomy" id="2049295"/>
    <lineage>
        <taxon>Bacteria</taxon>
        <taxon>Bacillati</taxon>
        <taxon>Actinomycetota</taxon>
        <taxon>Actinomycetes</taxon>
        <taxon>Propionibacteriales</taxon>
        <taxon>Nocardioidaceae</taxon>
        <taxon>Nocardioides</taxon>
    </lineage>
</organism>
<gene>
    <name evidence="1" type="ORF">D0Z08_04140</name>
</gene>
<sequence length="72" mass="7535">MNNPTTANGTSSALRAILLKLAKQQDDRAAQEAATVPYWTPCPPSVLGHRAAAEALRAQADEYLTAVIGVAS</sequence>
<comment type="caution">
    <text evidence="1">The sequence shown here is derived from an EMBL/GenBank/DDBJ whole genome shotgun (WGS) entry which is preliminary data.</text>
</comment>
<dbReference type="RefSeq" id="WP_118922957.1">
    <property type="nucleotide sequence ID" value="NZ_QXGH01000010.1"/>
</dbReference>
<protein>
    <submittedName>
        <fullName evidence="1">Uncharacterized protein</fullName>
    </submittedName>
</protein>
<evidence type="ECO:0000313" key="2">
    <source>
        <dbReference type="Proteomes" id="UP000283644"/>
    </source>
</evidence>
<proteinExistence type="predicted"/>
<dbReference type="OrthoDB" id="3790149at2"/>
<reference evidence="1 2" key="1">
    <citation type="submission" date="2018-09" db="EMBL/GenBank/DDBJ databases">
        <title>Genome sequencing of Nocardioides immobilis CCTCC AB 2017083 for comparison to Nocardioides silvaticus.</title>
        <authorList>
            <person name="Li C."/>
            <person name="Wang G."/>
        </authorList>
    </citation>
    <scope>NUCLEOTIDE SEQUENCE [LARGE SCALE GENOMIC DNA]</scope>
    <source>
        <strain evidence="1 2">CCTCC AB 2017083</strain>
    </source>
</reference>
<dbReference type="Proteomes" id="UP000283644">
    <property type="component" value="Unassembled WGS sequence"/>
</dbReference>